<dbReference type="RefSeq" id="WP_047809561.1">
    <property type="nucleotide sequence ID" value="NZ_LDZY01000005.1"/>
</dbReference>
<evidence type="ECO:0000313" key="3">
    <source>
        <dbReference type="Proteomes" id="UP000036356"/>
    </source>
</evidence>
<keyword evidence="1" id="KW-0472">Membrane</keyword>
<organism evidence="2 3">
    <name type="scientific">Desulfosporosinus acididurans</name>
    <dbReference type="NCBI Taxonomy" id="476652"/>
    <lineage>
        <taxon>Bacteria</taxon>
        <taxon>Bacillati</taxon>
        <taxon>Bacillota</taxon>
        <taxon>Clostridia</taxon>
        <taxon>Eubacteriales</taxon>
        <taxon>Desulfitobacteriaceae</taxon>
        <taxon>Desulfosporosinus</taxon>
    </lineage>
</organism>
<dbReference type="EMBL" id="LDZY01000005">
    <property type="protein sequence ID" value="KLU66269.1"/>
    <property type="molecule type" value="Genomic_DNA"/>
</dbReference>
<accession>A0A0J1FS14</accession>
<dbReference type="Pfam" id="PF06686">
    <property type="entry name" value="SpoIIIAC"/>
    <property type="match status" value="1"/>
</dbReference>
<feature type="transmembrane region" description="Helical" evidence="1">
    <location>
        <begin position="6"/>
        <end position="23"/>
    </location>
</feature>
<keyword evidence="1" id="KW-0812">Transmembrane</keyword>
<evidence type="ECO:0000256" key="1">
    <source>
        <dbReference type="SAM" id="Phobius"/>
    </source>
</evidence>
<dbReference type="STRING" id="476652.DEAC_c16680"/>
<dbReference type="InterPro" id="IPR009570">
    <property type="entry name" value="Spore_III_AC"/>
</dbReference>
<dbReference type="InterPro" id="IPR025664">
    <property type="entry name" value="Spore_III_AC/AD"/>
</dbReference>
<dbReference type="PATRIC" id="fig|476652.3.peg.1723"/>
<keyword evidence="3" id="KW-1185">Reference proteome</keyword>
<dbReference type="AlphaFoldDB" id="A0A0J1FS14"/>
<keyword evidence="1" id="KW-1133">Transmembrane helix</keyword>
<dbReference type="NCBIfam" id="TIGR02848">
    <property type="entry name" value="spore_III_AC"/>
    <property type="match status" value="1"/>
</dbReference>
<reference evidence="2 3" key="1">
    <citation type="submission" date="2015-06" db="EMBL/GenBank/DDBJ databases">
        <title>Draft genome of the moderately acidophilic sulfate reducer Candidatus Desulfosporosinus acididurans strain M1.</title>
        <authorList>
            <person name="Poehlein A."/>
            <person name="Petzsch P."/>
            <person name="Johnson B.D."/>
            <person name="Schloemann M."/>
            <person name="Daniel R."/>
            <person name="Muehling M."/>
        </authorList>
    </citation>
    <scope>NUCLEOTIDE SEQUENCE [LARGE SCALE GENOMIC DNA]</scope>
    <source>
        <strain evidence="2 3">M1</strain>
    </source>
</reference>
<gene>
    <name evidence="2" type="ORF">DEAC_c16680</name>
</gene>
<feature type="transmembrane region" description="Helical" evidence="1">
    <location>
        <begin position="35"/>
        <end position="58"/>
    </location>
</feature>
<sequence length="65" mass="6853">MSFNLIITVAGIGILVGVLASVLNQSGRGEMAQGVTIIGVIVVLYIVVQSIAELFTLVKSVFNLY</sequence>
<proteinExistence type="predicted"/>
<comment type="caution">
    <text evidence="2">The sequence shown here is derived from an EMBL/GenBank/DDBJ whole genome shotgun (WGS) entry which is preliminary data.</text>
</comment>
<dbReference type="Proteomes" id="UP000036356">
    <property type="component" value="Unassembled WGS sequence"/>
</dbReference>
<name>A0A0J1FS14_9FIRM</name>
<evidence type="ECO:0000313" key="2">
    <source>
        <dbReference type="EMBL" id="KLU66269.1"/>
    </source>
</evidence>
<protein>
    <submittedName>
        <fullName evidence="2">Stage III sporulation protein AC/AD protein family protein</fullName>
    </submittedName>
</protein>